<evidence type="ECO:0000313" key="7">
    <source>
        <dbReference type="Proteomes" id="UP000507222"/>
    </source>
</evidence>
<comment type="similarity">
    <text evidence="2">Belongs to the UPF0496 family.</text>
</comment>
<accession>A0A6J5VWL0</accession>
<keyword evidence="5" id="KW-0472">Membrane</keyword>
<proteinExistence type="inferred from homology"/>
<keyword evidence="4" id="KW-1133">Transmembrane helix</keyword>
<evidence type="ECO:0000256" key="1">
    <source>
        <dbReference type="ARBA" id="ARBA00004370"/>
    </source>
</evidence>
<dbReference type="Pfam" id="PF05055">
    <property type="entry name" value="DUF677"/>
    <property type="match status" value="1"/>
</dbReference>
<reference evidence="6 7" key="1">
    <citation type="submission" date="2020-05" db="EMBL/GenBank/DDBJ databases">
        <authorList>
            <person name="Campoy J."/>
            <person name="Schneeberger K."/>
            <person name="Spophaly S."/>
        </authorList>
    </citation>
    <scope>NUCLEOTIDE SEQUENCE [LARGE SCALE GENOMIC DNA]</scope>
    <source>
        <strain evidence="6">PruArmRojPasFocal</strain>
    </source>
</reference>
<evidence type="ECO:0000256" key="2">
    <source>
        <dbReference type="ARBA" id="ARBA00009074"/>
    </source>
</evidence>
<gene>
    <name evidence="6" type="ORF">CURHAP_LOCUS50173</name>
</gene>
<evidence type="ECO:0000313" key="6">
    <source>
        <dbReference type="EMBL" id="CAB4290248.1"/>
    </source>
</evidence>
<comment type="subcellular location">
    <subcellularLocation>
        <location evidence="1">Membrane</location>
    </subcellularLocation>
</comment>
<name>A0A6J5VWL0_PRUAR</name>
<evidence type="ECO:0000256" key="4">
    <source>
        <dbReference type="ARBA" id="ARBA00022989"/>
    </source>
</evidence>
<organism evidence="6 7">
    <name type="scientific">Prunus armeniaca</name>
    <name type="common">Apricot</name>
    <name type="synonym">Armeniaca vulgaris</name>
    <dbReference type="NCBI Taxonomy" id="36596"/>
    <lineage>
        <taxon>Eukaryota</taxon>
        <taxon>Viridiplantae</taxon>
        <taxon>Streptophyta</taxon>
        <taxon>Embryophyta</taxon>
        <taxon>Tracheophyta</taxon>
        <taxon>Spermatophyta</taxon>
        <taxon>Magnoliopsida</taxon>
        <taxon>eudicotyledons</taxon>
        <taxon>Gunneridae</taxon>
        <taxon>Pentapetalae</taxon>
        <taxon>rosids</taxon>
        <taxon>fabids</taxon>
        <taxon>Rosales</taxon>
        <taxon>Rosaceae</taxon>
        <taxon>Amygdaloideae</taxon>
        <taxon>Amygdaleae</taxon>
        <taxon>Prunus</taxon>
    </lineage>
</organism>
<evidence type="ECO:0000256" key="3">
    <source>
        <dbReference type="ARBA" id="ARBA00022692"/>
    </source>
</evidence>
<dbReference type="GO" id="GO:0016020">
    <property type="term" value="C:membrane"/>
    <property type="evidence" value="ECO:0007669"/>
    <property type="project" value="UniProtKB-SubCell"/>
</dbReference>
<keyword evidence="3" id="KW-0812">Transmembrane</keyword>
<dbReference type="InterPro" id="IPR007749">
    <property type="entry name" value="DUF677"/>
</dbReference>
<evidence type="ECO:0000256" key="5">
    <source>
        <dbReference type="ARBA" id="ARBA00023136"/>
    </source>
</evidence>
<dbReference type="Proteomes" id="UP000507222">
    <property type="component" value="Unassembled WGS sequence"/>
</dbReference>
<protein>
    <submittedName>
        <fullName evidence="6">Uncharacterized protein</fullName>
    </submittedName>
</protein>
<dbReference type="EMBL" id="CAEKDK010000008">
    <property type="protein sequence ID" value="CAB4290248.1"/>
    <property type="molecule type" value="Genomic_DNA"/>
</dbReference>
<dbReference type="AlphaFoldDB" id="A0A6J5VWL0"/>
<sequence>MRQLPENKLDKKLKGIHAWRKVFSMIFVAICASVWICSAVAAAPAAASSIPVASMGKWIDC</sequence>